<keyword evidence="1" id="KW-0238">DNA-binding</keyword>
<dbReference type="GeneID" id="63911795"/>
<dbReference type="RefSeq" id="YP_010051054.1">
    <property type="nucleotide sequence ID" value="NC_054437.1"/>
</dbReference>
<name>A0A7T7GTE8_9CAUD</name>
<gene>
    <name evidence="1" type="primary">39</name>
    <name evidence="1" type="ORF">SEA_TINALIN_39</name>
</gene>
<protein>
    <submittedName>
        <fullName evidence="1">Helix-turn-helix DNA-binding domain protein</fullName>
    </submittedName>
</protein>
<dbReference type="EMBL" id="MW132713">
    <property type="protein sequence ID" value="QQM15127.1"/>
    <property type="molecule type" value="Genomic_DNA"/>
</dbReference>
<accession>A0A7T7GTE8</accession>
<sequence>MKRNRIDTVETLAVEWIGVSMSTMNRQLCGREAPSHYVIAGLVGRLGIKWDRLLKVSDPVADAAEPAA</sequence>
<evidence type="ECO:0000313" key="1">
    <source>
        <dbReference type="EMBL" id="QQM15127.1"/>
    </source>
</evidence>
<dbReference type="Proteomes" id="UP000596151">
    <property type="component" value="Segment"/>
</dbReference>
<reference evidence="1 2" key="1">
    <citation type="submission" date="2020-10" db="EMBL/GenBank/DDBJ databases">
        <authorList>
            <person name="Tina S.-P."/>
            <person name="Abby P."/>
            <person name="Briggs L.A."/>
            <person name="Washington J.M."/>
            <person name="Garlena R.A."/>
            <person name="Russell D.A."/>
            <person name="Pope W.H."/>
            <person name="Jacobs-Sera D."/>
            <person name="Hatfull G.F."/>
        </authorList>
    </citation>
    <scope>NUCLEOTIDE SEQUENCE [LARGE SCALE GENOMIC DNA]</scope>
</reference>
<proteinExistence type="predicted"/>
<organism evidence="1 2">
    <name type="scientific">Gordonia phage TinaLin</name>
    <dbReference type="NCBI Taxonomy" id="2797324"/>
    <lineage>
        <taxon>Viruses</taxon>
        <taxon>Duplodnaviria</taxon>
        <taxon>Heunggongvirae</taxon>
        <taxon>Uroviricota</taxon>
        <taxon>Caudoviricetes</taxon>
        <taxon>Ruthgordonvirinae</taxon>
        <taxon>Tinalinvirus</taxon>
        <taxon>Tinalinvirus tinalin</taxon>
    </lineage>
</organism>
<dbReference type="GO" id="GO:0003677">
    <property type="term" value="F:DNA binding"/>
    <property type="evidence" value="ECO:0007669"/>
    <property type="project" value="UniProtKB-KW"/>
</dbReference>
<evidence type="ECO:0000313" key="2">
    <source>
        <dbReference type="Proteomes" id="UP000596151"/>
    </source>
</evidence>
<dbReference type="KEGG" id="vg:63911795"/>
<keyword evidence="2" id="KW-1185">Reference proteome</keyword>